<proteinExistence type="predicted"/>
<comment type="caution">
    <text evidence="3">The sequence shown here is derived from an EMBL/GenBank/DDBJ whole genome shotgun (WGS) entry which is preliminary data.</text>
</comment>
<evidence type="ECO:0000313" key="3">
    <source>
        <dbReference type="EMBL" id="PQJ09922.1"/>
    </source>
</evidence>
<reference evidence="3 4" key="1">
    <citation type="submission" date="2018-01" db="EMBL/GenBank/DDBJ databases">
        <title>A novel member of the phylum Bacteroidetes isolated from glacier ice.</title>
        <authorList>
            <person name="Liu Q."/>
            <person name="Xin Y.-H."/>
        </authorList>
    </citation>
    <scope>NUCLEOTIDE SEQUENCE [LARGE SCALE GENOMIC DNA]</scope>
    <source>
        <strain evidence="3 4">RB1R16</strain>
    </source>
</reference>
<dbReference type="Proteomes" id="UP000239872">
    <property type="component" value="Unassembled WGS sequence"/>
</dbReference>
<feature type="domain" description="Ig-like" evidence="2">
    <location>
        <begin position="1475"/>
        <end position="1535"/>
    </location>
</feature>
<dbReference type="Gene3D" id="2.60.40.1080">
    <property type="match status" value="2"/>
</dbReference>
<dbReference type="InterPro" id="IPR008964">
    <property type="entry name" value="Invasin/intimin_cell_adhesion"/>
</dbReference>
<evidence type="ECO:0008006" key="5">
    <source>
        <dbReference type="Google" id="ProtNLM"/>
    </source>
</evidence>
<protein>
    <recommendedName>
        <fullName evidence="5">Ig-like domain-containing protein</fullName>
    </recommendedName>
</protein>
<gene>
    <name evidence="3" type="ORF">CJD36_014550</name>
</gene>
<organism evidence="3 4">
    <name type="scientific">Flavipsychrobacter stenotrophus</name>
    <dbReference type="NCBI Taxonomy" id="2077091"/>
    <lineage>
        <taxon>Bacteria</taxon>
        <taxon>Pseudomonadati</taxon>
        <taxon>Bacteroidota</taxon>
        <taxon>Chitinophagia</taxon>
        <taxon>Chitinophagales</taxon>
        <taxon>Chitinophagaceae</taxon>
        <taxon>Flavipsychrobacter</taxon>
    </lineage>
</organism>
<evidence type="ECO:0000313" key="4">
    <source>
        <dbReference type="Proteomes" id="UP000239872"/>
    </source>
</evidence>
<dbReference type="EMBL" id="PPSL01000004">
    <property type="protein sequence ID" value="PQJ09922.1"/>
    <property type="molecule type" value="Genomic_DNA"/>
</dbReference>
<keyword evidence="4" id="KW-1185">Reference proteome</keyword>
<dbReference type="InterPro" id="IPR013783">
    <property type="entry name" value="Ig-like_fold"/>
</dbReference>
<dbReference type="InterPro" id="IPR006626">
    <property type="entry name" value="PbH1"/>
</dbReference>
<dbReference type="SMART" id="SM00710">
    <property type="entry name" value="PbH1"/>
    <property type="match status" value="7"/>
</dbReference>
<accession>A0A2S7SSL8</accession>
<evidence type="ECO:0000259" key="1">
    <source>
        <dbReference type="Pfam" id="PF18962"/>
    </source>
</evidence>
<dbReference type="Pfam" id="PF19081">
    <property type="entry name" value="Ig_7"/>
    <property type="match status" value="1"/>
</dbReference>
<name>A0A2S7SSL8_9BACT</name>
<dbReference type="SUPFAM" id="SSF49373">
    <property type="entry name" value="Invasin/intimin cell-adhesion fragments"/>
    <property type="match status" value="1"/>
</dbReference>
<dbReference type="NCBIfam" id="TIGR04183">
    <property type="entry name" value="Por_Secre_tail"/>
    <property type="match status" value="1"/>
</dbReference>
<sequence length="3383" mass="344817">MEVKIKMCLTEKKTFMKRILLTILVAIIGLNASAQLSGTKNVPGDYATLGAAIAALNTNGVAPGGVTINVVAGNAQTAPLVGGAGSVAGSIGAGYVINITGTYAPSAANPVVIQGNGNTVTSSSLGAAATNYNDAIFTIAGTSYVTIKNFRMRENAANTTITASNNCTEFGVAIVGATISGTHVGSQNCFVQGCNILLSTTYTCNIGIYSNSSNVFTTAYSTANNPTTTGGANSYNTYYLDTVQSTTSGIVLLGNASFNDLNTVVGALNNGDTIVLGARTANMVMATAYVNYGKTQQDGIYAINNFNINVNYDQVTLSVGSTTNSEQGIYINTCATGSTFTTQITRNHITFRTAYAPAAVTAAGAIRNGTGSATNATLKINNNWITMNVASTGFDFYGIYNSGAALVANINNNTVNDTTTGAEIFAIYNTGAIGTLTINSNSSLNYVTATDGDIYSIYNTGVCTTGNIDNNTLGVRMTAASAYSQVGIITSGAISNASFSNNNININAPSVTANCFGINNSGALATSGTFSSDTITISAVGQALINTGAIGTATFNYNIISLSPVGTNAIYGIYHSTGAITSGDFSYNRISSPGTIAGQFAGVYLLSGTITTATVTNNIINTTNSGISYGVYRGASPGTTYTVSNNSITLKQTATGVNTFGSYCSPTTAIPNAFFNNNTLDLSNTAAATASTYFLYTAGAANASGVKSTFLNNTFKSTFGLATTSGNILLLYCANENPIDSICGNRTSGTISKTGSGGLFYGIYNAGAGSTFNATTIYGNNMSNISVAGTTQVYAIYSATYAGQARLIAYDTMSNITASTGILSGIIADYCASTTVSTNCYLSSLSGAGNVYGISYATNTAPGTASVNAIGGIINDNVVTGLSSSNASATVMGINLNGTTTSVFSAYNNNLGNFSSSGNTAPLLYGIYLPFGVTPNLYNNVIHDFTTTAGGAANAKIYGIHLATGVATTASIYKNTLYNLSAGNSGGATTQVNGIYLPGNTASLIHNVYNNNLSAFSAASATNPDAVVGINMAATNPTWNLYYNTLNLQSLGGGVNFGAAGILFPTGTTLLTLKNNIINMTSSGTIAANGILACVRRNVSGTGGTAPATSNYDGNYNIYSVNSGARNYFYAEQTAGGALTNGYNLTTDANFNSCNALYKAYMASGRESQSYYENNLSSLSTGVFAPTSSSYAYQAGLQITSPAITDDYAGVTRNNPPCIGSLEFAGSYPASGAPVITYSALNPVSYCIAAPPTLSAVITSGAGVNTTNGTKPRLYYKGSTDANAYNGNTNAVDGWKWVEASNSSSPFIFTPDYSLILTAHAPAAGTAMSYFVVAQDNNVVPLVASKTVGYAAGYCPTSVALTSGAFPTVAAPTINSYVITAIPSFTSASAPINFCGTTNPATLSLSPNAADLLVQWQNDYGSGYTNISGGTSSTYLATPPTVGGTSATVNYRANLTCNASVVATSSATATSLYNPTVTTSTPADRCGTGTVTLAATGPVGTVLEWFAASTGGAPLGTGTTFTTPSISTNTIYYVADSFGYYGNPQTVGPITTAIGSTLTGRFFGLYNNAGLNFTVNTPLNLQSVDIFPNASGQSFSIVIYNSSGTIINTIAGTTTVSSGAQTVTLNVYLVPGTYQMAFGTLGASLSPYFNTSGYSFPYNANFNTLSITSCPIAGYYFYFYNWKVRAGCTSPRTAVTATINPLPTAGTISATPNPVCAGSTLTLSETGTPVGSGSMASYNWSGPNSYASSGTGTVANASFAPASTLASGIYSLTVTYPGTGCTSLPASSSYVTVNASTTPVIGGTLNACVGATSNLTTSVPSGTWLSTNTGVATINASLGIVTAVSAGTTTISYTSPCGVVATATFTTNSTPTAITGVTDLCVSSVTTMSNGTGGGTWSSTNTFAASINSSTGVVTSGASSGTTTISYVIGSCGVASALNISNNTPGSITGTTTLCVGGNTTLACSPLGGTWSSSNTALATINSSGVVTGVSTGTPNITYSTGCGTPSVQAVTVSGSSITLSTNGPLCSGTTASLSAALGGSGTYSWTGPNSFSSALQNPTIANVTTAASGTYSFTATVSGCSNSSTVFLAVDASPSVTVSASPSAICLGGVTSLTDVVSAPLSFMINAIPYSLATLTSPTTLTSGSSWTGGNDDGYINVPLNFTFNMFGTNYTTVNISANGYVNFGTLSASFASSPVTLPSTGSSVPKNMISLFWHDMVVNSGSITYGVMGTAPNRTFIINYNAIPDASGLNTNSGQVVLHETTNNIEVMVSSTASSAKTCGIQNLAGTSALTAVGENNATYAITPAAPQGWRFSTPSYNYAWTPATALSSTTIYNPVVTGLSASQVYSVTTADIYSSCSGLLSSVGVTVNPVPTVASVTPSASNLCTGGSITLTAGSVSGGVGSFVSYVWSGPGGYSNTVTSVSTVTVSATPGATGAYSVVANYSGSGCAGTTPAVSSVVTVTPQPAITSVTPSFTSACAGSSLTITSTATGGVGTSKYTWSGASIATTTTSTGTSPVFSPTLAGTNTYSVVLHYDGVGCIDNGSTTSVTTNPNPSASVSAAMPNICQPTTAASVGLCSILGAPTTYSVVWNATAISDGGFSNISAATLSGSSVTLIYNPSGGAGSFDGTLTLSNGSCTSAPYPVHTIVHAEPHVAVAAINTPCVGYAGSIVFTGTDSASVAYKIDGGSTVNFLFAGTTHTLSTGAITSAHNYLIVDVHNAVCTTTTDPVIGTTITITPTPMAWVGGTGGAGHESEWNRITNWSCGFVPTVADDVQISAAAFNPVVPSSFTATTRNLTVSSGGVLVIDGSSEVDVKGSYNNSAQVLGAGKVVLNGGSAQAITGIGTTNNLVLDNSSGATINTGSRLIIGNTITITSGTLTTNDSLELASTDTNATARIAQIPSSGAAITGQVKVDQYVMGGYRRFRFFSHPFSDTMSLSQLQPYIDITGPGGTANGFRYTASNSPSAFRLDPYTENSSMGYDPGWKPFTRINAGAADSNKVHPGQGIRFLIRGAKGEGLGYLGYIGGYTVSPTTFKMMGNVNQGDISVNLAQGATPTLQSYNMVGNPYASPVDMGTVIWNARAAGQVMGGAFFVFDPSLGAGGQFVPVNLSGSPIPYYVQANTCIQVQADHDGAHIDFTEADKSATTSNYLYKTPVQYTKLNVYDENYHTWDMLQFDFNDKATDENDRMLDAVKPMGISDFNFYSQAADNSKLAVDSRPFVAEKVIPLGITSGYQQQFIIRADNVVVPAGGQLVLHDKLLGKYVDLNQGTEYAFTIGKDKASQGDRFELGLKSTVPLPVKPFAVSMTPNPTTDDVKISFTSGKKDKVTVRVMDISGVSIYSKDLGEQQDGTISVPLSSFAAGFYMVELTQGDQKTTQRLVKE</sequence>
<dbReference type="InterPro" id="IPR026444">
    <property type="entry name" value="Secre_tail"/>
</dbReference>
<evidence type="ECO:0000259" key="2">
    <source>
        <dbReference type="Pfam" id="PF19081"/>
    </source>
</evidence>
<dbReference type="Pfam" id="PF18962">
    <property type="entry name" value="Por_Secre_tail"/>
    <property type="match status" value="1"/>
</dbReference>
<dbReference type="InterPro" id="IPR044023">
    <property type="entry name" value="Ig_7"/>
</dbReference>
<dbReference type="Gene3D" id="2.60.40.10">
    <property type="entry name" value="Immunoglobulins"/>
    <property type="match status" value="2"/>
</dbReference>
<feature type="domain" description="Secretion system C-terminal sorting" evidence="1">
    <location>
        <begin position="3309"/>
        <end position="3381"/>
    </location>
</feature>